<evidence type="ECO:0000313" key="7">
    <source>
        <dbReference type="EMBL" id="SER75454.1"/>
    </source>
</evidence>
<proteinExistence type="inferred from homology"/>
<feature type="domain" description="Multidrug resistance protein MdtA-like alpha-helical hairpin" evidence="4">
    <location>
        <begin position="142"/>
        <end position="197"/>
    </location>
</feature>
<dbReference type="PANTHER" id="PTHR30469">
    <property type="entry name" value="MULTIDRUG RESISTANCE PROTEIN MDTA"/>
    <property type="match status" value="1"/>
</dbReference>
<gene>
    <name evidence="7" type="ORF">SAMN02982919_02939</name>
</gene>
<keyword evidence="3" id="KW-1133">Transmembrane helix</keyword>
<dbReference type="SUPFAM" id="SSF111369">
    <property type="entry name" value="HlyD-like secretion proteins"/>
    <property type="match status" value="1"/>
</dbReference>
<evidence type="ECO:0000259" key="4">
    <source>
        <dbReference type="Pfam" id="PF25876"/>
    </source>
</evidence>
<dbReference type="Pfam" id="PF25876">
    <property type="entry name" value="HH_MFP_RND"/>
    <property type="match status" value="1"/>
</dbReference>
<dbReference type="AlphaFoldDB" id="A0A1H9RS88"/>
<dbReference type="Pfam" id="PF25975">
    <property type="entry name" value="CzcB_C"/>
    <property type="match status" value="1"/>
</dbReference>
<keyword evidence="3" id="KW-0812">Transmembrane</keyword>
<dbReference type="EMBL" id="FOGD01000014">
    <property type="protein sequence ID" value="SER75454.1"/>
    <property type="molecule type" value="Genomic_DNA"/>
</dbReference>
<feature type="domain" description="CzcB-like C-terminal circularly permuted SH3-like" evidence="6">
    <location>
        <begin position="334"/>
        <end position="388"/>
    </location>
</feature>
<dbReference type="Gene3D" id="2.40.50.100">
    <property type="match status" value="1"/>
</dbReference>
<feature type="domain" description="Multidrug resistance protein MdtA-like barrel-sandwich hybrid" evidence="5">
    <location>
        <begin position="101"/>
        <end position="234"/>
    </location>
</feature>
<dbReference type="InterPro" id="IPR058625">
    <property type="entry name" value="MdtA-like_BSH"/>
</dbReference>
<evidence type="ECO:0000256" key="2">
    <source>
        <dbReference type="SAM" id="Coils"/>
    </source>
</evidence>
<dbReference type="GO" id="GO:1990281">
    <property type="term" value="C:efflux pump complex"/>
    <property type="evidence" value="ECO:0007669"/>
    <property type="project" value="TreeGrafter"/>
</dbReference>
<reference evidence="7 8" key="1">
    <citation type="submission" date="2016-10" db="EMBL/GenBank/DDBJ databases">
        <authorList>
            <person name="de Groot N.N."/>
        </authorList>
    </citation>
    <scope>NUCLEOTIDE SEQUENCE [LARGE SCALE GENOMIC DNA]</scope>
    <source>
        <strain evidence="7 8">ATCC 35958</strain>
    </source>
</reference>
<keyword evidence="3" id="KW-0472">Membrane</keyword>
<feature type="transmembrane region" description="Helical" evidence="3">
    <location>
        <begin position="54"/>
        <end position="77"/>
    </location>
</feature>
<evidence type="ECO:0000256" key="3">
    <source>
        <dbReference type="SAM" id="Phobius"/>
    </source>
</evidence>
<evidence type="ECO:0000259" key="5">
    <source>
        <dbReference type="Pfam" id="PF25917"/>
    </source>
</evidence>
<name>A0A1H9RS88_9BURK</name>
<organism evidence="7 8">
    <name type="scientific">Giesbergeria anulus</name>
    <dbReference type="NCBI Taxonomy" id="180197"/>
    <lineage>
        <taxon>Bacteria</taxon>
        <taxon>Pseudomonadati</taxon>
        <taxon>Pseudomonadota</taxon>
        <taxon>Betaproteobacteria</taxon>
        <taxon>Burkholderiales</taxon>
        <taxon>Comamonadaceae</taxon>
        <taxon>Giesbergeria</taxon>
    </lineage>
</organism>
<dbReference type="InterPro" id="IPR058649">
    <property type="entry name" value="CzcB_C"/>
</dbReference>
<dbReference type="Pfam" id="PF25917">
    <property type="entry name" value="BSH_RND"/>
    <property type="match status" value="1"/>
</dbReference>
<dbReference type="Proteomes" id="UP000199766">
    <property type="component" value="Unassembled WGS sequence"/>
</dbReference>
<keyword evidence="2" id="KW-0175">Coiled coil</keyword>
<accession>A0A1H9RS88</accession>
<dbReference type="STRING" id="180197.SAMN02982919_02939"/>
<dbReference type="GO" id="GO:0015562">
    <property type="term" value="F:efflux transmembrane transporter activity"/>
    <property type="evidence" value="ECO:0007669"/>
    <property type="project" value="TreeGrafter"/>
</dbReference>
<evidence type="ECO:0000256" key="1">
    <source>
        <dbReference type="ARBA" id="ARBA00009477"/>
    </source>
</evidence>
<sequence>MRRKERGQADAAHTVVVAGAALRQLFDYLATYANNSYHFFPCLPPLPMLKIRPLALSLAVLLSGGASAVLATNVAAVPAQVASTLSRTSFDGTVEAVRHTVVAAQVPGAVVELAVKAGDRVQAGQLLLRLDARTADQSAAAVDAQVQAARATLEVATREYQRQQQLYQKKYISQAALEQAEAQFKANKAQVAAQVAQAGAAHSQSGLHTVRAPYAGVVAEVSVVLGDMAMPGKPLLTLYDPSALRVTAALPQSVVQPEMASAVQVELPGVAGAAQWPQPLRVQVLPTVDAATHTVQIRADLPAGLLGVVPGQFARLWLPRAGSTAAASARPGPVSVPLKAVVRRAEMTGVYVQGEGGQPRLRQVRLGRTTGDQVEVLSGLTAGENVMTDPAAASRAPAQ</sequence>
<dbReference type="InterPro" id="IPR006143">
    <property type="entry name" value="RND_pump_MFP"/>
</dbReference>
<evidence type="ECO:0000259" key="6">
    <source>
        <dbReference type="Pfam" id="PF25975"/>
    </source>
</evidence>
<keyword evidence="8" id="KW-1185">Reference proteome</keyword>
<feature type="coiled-coil region" evidence="2">
    <location>
        <begin position="139"/>
        <end position="166"/>
    </location>
</feature>
<dbReference type="InterPro" id="IPR058624">
    <property type="entry name" value="MdtA-like_HH"/>
</dbReference>
<dbReference type="Gene3D" id="1.10.287.470">
    <property type="entry name" value="Helix hairpin bin"/>
    <property type="match status" value="1"/>
</dbReference>
<dbReference type="Gene3D" id="2.40.420.20">
    <property type="match status" value="1"/>
</dbReference>
<dbReference type="PANTHER" id="PTHR30469:SF18">
    <property type="entry name" value="RESISTANCE-NODULATION-CELL DIVISION (RND) EFFLUX MEMBRANE FUSION PROTEIN-RELATED"/>
    <property type="match status" value="1"/>
</dbReference>
<protein>
    <submittedName>
        <fullName evidence="7">RND family efflux transporter, MFP subunit</fullName>
    </submittedName>
</protein>
<dbReference type="Gene3D" id="2.40.30.170">
    <property type="match status" value="1"/>
</dbReference>
<dbReference type="NCBIfam" id="TIGR01730">
    <property type="entry name" value="RND_mfp"/>
    <property type="match status" value="1"/>
</dbReference>
<comment type="similarity">
    <text evidence="1">Belongs to the membrane fusion protein (MFP) (TC 8.A.1) family.</text>
</comment>
<evidence type="ECO:0000313" key="8">
    <source>
        <dbReference type="Proteomes" id="UP000199766"/>
    </source>
</evidence>